<evidence type="ECO:0000313" key="4">
    <source>
        <dbReference type="EMBL" id="AZN73761.1"/>
    </source>
</evidence>
<keyword evidence="2" id="KW-0809">Transit peptide</keyword>
<dbReference type="Gene3D" id="1.10.3580.10">
    <property type="entry name" value="ATP12 ATPase"/>
    <property type="match status" value="1"/>
</dbReference>
<keyword evidence="3" id="KW-0143">Chaperone</keyword>
<dbReference type="PANTHER" id="PTHR21013">
    <property type="entry name" value="ATP SYNTHASE MITOCHONDRIAL F1 COMPLEX ASSEMBLY FACTOR 2/ATP12 PROTEIN, MITOCHONDRIAL PRECURSOR"/>
    <property type="match status" value="1"/>
</dbReference>
<dbReference type="AlphaFoldDB" id="A0A3Q8XS82"/>
<dbReference type="EMBL" id="CP032509">
    <property type="protein sequence ID" value="AZN73761.1"/>
    <property type="molecule type" value="Genomic_DNA"/>
</dbReference>
<evidence type="ECO:0000256" key="3">
    <source>
        <dbReference type="ARBA" id="ARBA00023186"/>
    </source>
</evidence>
<sequence length="264" mass="28964">MRDIFAELSEAAMSDPDPVRRAQKQMQKPLPKRFYKQAGFAEHDEGGFLVTLDGRPVRTPARLLLTLPSAVTAEKTAAEWDAQAETIDPATMPLTRLANTAIDGIAQDTQAVAEDVLRFAGTDLICYRAGGPERLVERQSEEWDPVLDWAQAELAARFVLAEGVMHVAQPRETLAAFGAALKAFTQPLDLAALHLATSLTGSALIAMALAKGALAPDEAWEKAHLDENWNAELWGEDYEAAKRRESRRRDFDAAAFVLLARRNG</sequence>
<proteinExistence type="inferred from homology"/>
<evidence type="ECO:0000256" key="1">
    <source>
        <dbReference type="ARBA" id="ARBA00008231"/>
    </source>
</evidence>
<keyword evidence="5" id="KW-1185">Reference proteome</keyword>
<organism evidence="4 5">
    <name type="scientific">Georhizobium profundi</name>
    <dbReference type="NCBI Taxonomy" id="2341112"/>
    <lineage>
        <taxon>Bacteria</taxon>
        <taxon>Pseudomonadati</taxon>
        <taxon>Pseudomonadota</taxon>
        <taxon>Alphaproteobacteria</taxon>
        <taxon>Hyphomicrobiales</taxon>
        <taxon>Rhizobiaceae</taxon>
        <taxon>Georhizobium</taxon>
    </lineage>
</organism>
<dbReference type="InterPro" id="IPR011419">
    <property type="entry name" value="ATP12_ATP_synth-F1-assembly"/>
</dbReference>
<dbReference type="OrthoDB" id="9797825at2"/>
<dbReference type="KEGG" id="abaw:D5400_11350"/>
<name>A0A3Q8XS82_9HYPH</name>
<reference evidence="4 5" key="1">
    <citation type="submission" date="2018-09" db="EMBL/GenBank/DDBJ databases">
        <title>Marinorhizobium profundi gen. nov., sp. nov., isolated from a deep-sea sediment sample from the New Britain Trench and proposal of Marinorhizobiaceae fam. nov. in the order Rhizobiales of the class Alphaproteobacteria.</title>
        <authorList>
            <person name="Cao J."/>
        </authorList>
    </citation>
    <scope>NUCLEOTIDE SEQUENCE [LARGE SCALE GENOMIC DNA]</scope>
    <source>
        <strain evidence="4 5">WS11</strain>
    </source>
</reference>
<dbReference type="RefSeq" id="WP_126013137.1">
    <property type="nucleotide sequence ID" value="NZ_CP032509.1"/>
</dbReference>
<dbReference type="PANTHER" id="PTHR21013:SF10">
    <property type="entry name" value="ATP SYNTHASE MITOCHONDRIAL F1 COMPLEX ASSEMBLY FACTOR 2"/>
    <property type="match status" value="1"/>
</dbReference>
<comment type="similarity">
    <text evidence="1">Belongs to the ATP12 family.</text>
</comment>
<dbReference type="Pfam" id="PF07542">
    <property type="entry name" value="ATP12"/>
    <property type="match status" value="1"/>
</dbReference>
<evidence type="ECO:0000256" key="2">
    <source>
        <dbReference type="ARBA" id="ARBA00022946"/>
    </source>
</evidence>
<dbReference type="Proteomes" id="UP000268192">
    <property type="component" value="Chromosome"/>
</dbReference>
<dbReference type="GO" id="GO:0043461">
    <property type="term" value="P:proton-transporting ATP synthase complex assembly"/>
    <property type="evidence" value="ECO:0007669"/>
    <property type="project" value="InterPro"/>
</dbReference>
<accession>A0A3Q8XS82</accession>
<dbReference type="SUPFAM" id="SSF160909">
    <property type="entry name" value="ATP12-like"/>
    <property type="match status" value="1"/>
</dbReference>
<dbReference type="Gene3D" id="3.30.2180.10">
    <property type="entry name" value="ATP12-like"/>
    <property type="match status" value="1"/>
</dbReference>
<evidence type="ECO:0000313" key="5">
    <source>
        <dbReference type="Proteomes" id="UP000268192"/>
    </source>
</evidence>
<dbReference type="InterPro" id="IPR023335">
    <property type="entry name" value="ATP12_ortho_dom_sf"/>
</dbReference>
<protein>
    <submittedName>
        <fullName evidence="4">ATPase</fullName>
    </submittedName>
</protein>
<gene>
    <name evidence="4" type="ORF">D5400_11350</name>
</gene>
<dbReference type="InterPro" id="IPR042272">
    <property type="entry name" value="ATP12_ATP_synth-F1-assembly_N"/>
</dbReference>